<evidence type="ECO:0000313" key="7">
    <source>
        <dbReference type="Proteomes" id="UP000317265"/>
    </source>
</evidence>
<dbReference type="InterPro" id="IPR014721">
    <property type="entry name" value="Ribsml_uS5_D2-typ_fold_subgr"/>
</dbReference>
<dbReference type="InterPro" id="IPR008269">
    <property type="entry name" value="Lon_proteolytic"/>
</dbReference>
<comment type="caution">
    <text evidence="6">The sequence shown here is derived from an EMBL/GenBank/DDBJ whole genome shotgun (WGS) entry which is preliminary data.</text>
</comment>
<dbReference type="PANTHER" id="PTHR23077:SF27">
    <property type="entry name" value="ATPASE FAMILY GENE 2 PROTEIN HOMOLOG A"/>
    <property type="match status" value="1"/>
</dbReference>
<dbReference type="PROSITE" id="PS00674">
    <property type="entry name" value="AAA"/>
    <property type="match status" value="1"/>
</dbReference>
<dbReference type="Pfam" id="PF00004">
    <property type="entry name" value="AAA"/>
    <property type="match status" value="2"/>
</dbReference>
<dbReference type="PRINTS" id="PR00830">
    <property type="entry name" value="ENDOLAPTASE"/>
</dbReference>
<evidence type="ECO:0000256" key="3">
    <source>
        <dbReference type="ARBA" id="ARBA00022840"/>
    </source>
</evidence>
<dbReference type="InterPro" id="IPR050168">
    <property type="entry name" value="AAA_ATPase_domain"/>
</dbReference>
<evidence type="ECO:0000259" key="5">
    <source>
        <dbReference type="SMART" id="SM00382"/>
    </source>
</evidence>
<gene>
    <name evidence="6" type="ORF">DSO09_06275</name>
</gene>
<feature type="domain" description="AAA+ ATPase" evidence="5">
    <location>
        <begin position="398"/>
        <end position="533"/>
    </location>
</feature>
<dbReference type="EMBL" id="QNVI01000064">
    <property type="protein sequence ID" value="TDA37784.1"/>
    <property type="molecule type" value="Genomic_DNA"/>
</dbReference>
<dbReference type="InterPro" id="IPR003960">
    <property type="entry name" value="ATPase_AAA_CS"/>
</dbReference>
<dbReference type="SUPFAM" id="SSF54211">
    <property type="entry name" value="Ribosomal protein S5 domain 2-like"/>
    <property type="match status" value="1"/>
</dbReference>
<dbReference type="GO" id="GO:0005524">
    <property type="term" value="F:ATP binding"/>
    <property type="evidence" value="ECO:0007669"/>
    <property type="project" value="UniProtKB-KW"/>
</dbReference>
<sequence>MKMSMEKSEVFWWIRKPILRKLLSLPLYLANKDYKKWRNARLNSRIIKKRLTEIDKKFPKKREDLVGRDKEYQLIMSAIGYHVIRDPSLLEIFKGAPPPKFFILKGTTGSGKTLLAEVCIRDAIEYGINKGVNVQPIVVMGSDIFNPLYGQSVINLSYIFRKAKDTPSVIFFDEFQSIGIRVERPMYGADREDMRVQDAFIEHINKILNTSQRTIVIAATNKSESIREDIRRRAYIIDLDQNITREMLLAVLKAELEKYGWTHLSPNEVLTVLEKAVSTYRQTQLTPFDIIDAFNRIRSRKIEPLREKFFKRIVSSKKSIPEDLKMSVTIDDFKLVARELRGYTEQEKSDEVMSSVLRIKPAVSYKDIGGLFGIKEKLFKIISLSLSPELASKLNWVPPKGFLLWGEPGCGKTYLSKAIAKENDASFFYVPAAQLLINAKWVGEPEKNIRDLFALARRHAPSIIFFDEFDVIAGKRRGDPISDRLTAQILTELDGLQPLENVIVIAATNRLEMIDEAIINRFEPYVIEIPLPRNDAERLDIIKVHLRHYIAHLHPEVTPEKILSILKKHKVVSPRVVSEIIREANRLRSQEVNAALELIRGQDRLTEIYNLYKEEIERLKEVLGTLDYEVLKEIRPENYKIRLYHFEKAAEELENEIEKEIIDAQESMVYEKLNPGVALGLATDPQGRKGIILIVECSSKPNGNGKIVVTGAAKTAVVGPGTTVEDVSVIESATNVIEFIKRYIYEKLGIDISNYDFTFQVISPLEGAPGMGVSGPSLGLAFSVAAISELAGIEGRKDVVMSGKGDIKGNVGPVGGMGWRGSGKILAAVQTKRIKIKKFVVPKWNYEHSPDEMNILKEEGIEVIPVEKQVEAWLSIFSLSEEELLDRIAKNIELKSNIKAILR</sequence>
<dbReference type="InterPro" id="IPR003593">
    <property type="entry name" value="AAA+_ATPase"/>
</dbReference>
<dbReference type="GO" id="GO:0005737">
    <property type="term" value="C:cytoplasm"/>
    <property type="evidence" value="ECO:0007669"/>
    <property type="project" value="TreeGrafter"/>
</dbReference>
<dbReference type="GO" id="GO:0006508">
    <property type="term" value="P:proteolysis"/>
    <property type="evidence" value="ECO:0007669"/>
    <property type="project" value="InterPro"/>
</dbReference>
<dbReference type="InterPro" id="IPR020568">
    <property type="entry name" value="Ribosomal_Su5_D2-typ_SF"/>
</dbReference>
<dbReference type="GO" id="GO:0004176">
    <property type="term" value="F:ATP-dependent peptidase activity"/>
    <property type="evidence" value="ECO:0007669"/>
    <property type="project" value="InterPro"/>
</dbReference>
<organism evidence="6 7">
    <name type="scientific">Thermoproteota archaeon</name>
    <dbReference type="NCBI Taxonomy" id="2056631"/>
    <lineage>
        <taxon>Archaea</taxon>
        <taxon>Thermoproteota</taxon>
    </lineage>
</organism>
<evidence type="ECO:0000256" key="4">
    <source>
        <dbReference type="SAM" id="Coils"/>
    </source>
</evidence>
<dbReference type="GO" id="GO:0004252">
    <property type="term" value="F:serine-type endopeptidase activity"/>
    <property type="evidence" value="ECO:0007669"/>
    <property type="project" value="InterPro"/>
</dbReference>
<dbReference type="Gene3D" id="3.40.50.300">
    <property type="entry name" value="P-loop containing nucleotide triphosphate hydrolases"/>
    <property type="match status" value="2"/>
</dbReference>
<dbReference type="SMART" id="SM00382">
    <property type="entry name" value="AAA"/>
    <property type="match status" value="2"/>
</dbReference>
<comment type="subcellular location">
    <subcellularLocation>
        <location evidence="1">Membrane</location>
        <topology evidence="1">Multi-pass membrane protein</topology>
    </subcellularLocation>
</comment>
<dbReference type="AlphaFoldDB" id="A0A523BA65"/>
<evidence type="ECO:0000313" key="6">
    <source>
        <dbReference type="EMBL" id="TDA37784.1"/>
    </source>
</evidence>
<dbReference type="Gene3D" id="1.10.8.60">
    <property type="match status" value="1"/>
</dbReference>
<dbReference type="GO" id="GO:0016020">
    <property type="term" value="C:membrane"/>
    <property type="evidence" value="ECO:0007669"/>
    <property type="project" value="UniProtKB-SubCell"/>
</dbReference>
<feature type="domain" description="AAA+ ATPase" evidence="5">
    <location>
        <begin position="98"/>
        <end position="244"/>
    </location>
</feature>
<keyword evidence="2" id="KW-0547">Nucleotide-binding</keyword>
<keyword evidence="4" id="KW-0175">Coiled coil</keyword>
<dbReference type="InterPro" id="IPR003959">
    <property type="entry name" value="ATPase_AAA_core"/>
</dbReference>
<dbReference type="Proteomes" id="UP000317265">
    <property type="component" value="Unassembled WGS sequence"/>
</dbReference>
<dbReference type="Gene3D" id="3.30.230.10">
    <property type="match status" value="1"/>
</dbReference>
<accession>A0A523BA65</accession>
<proteinExistence type="predicted"/>
<dbReference type="PANTHER" id="PTHR23077">
    <property type="entry name" value="AAA-FAMILY ATPASE"/>
    <property type="match status" value="1"/>
</dbReference>
<keyword evidence="3" id="KW-0067">ATP-binding</keyword>
<dbReference type="GO" id="GO:0016887">
    <property type="term" value="F:ATP hydrolysis activity"/>
    <property type="evidence" value="ECO:0007669"/>
    <property type="project" value="InterPro"/>
</dbReference>
<evidence type="ECO:0000256" key="1">
    <source>
        <dbReference type="ARBA" id="ARBA00004141"/>
    </source>
</evidence>
<evidence type="ECO:0000256" key="2">
    <source>
        <dbReference type="ARBA" id="ARBA00022741"/>
    </source>
</evidence>
<dbReference type="InterPro" id="IPR027417">
    <property type="entry name" value="P-loop_NTPase"/>
</dbReference>
<protein>
    <recommendedName>
        <fullName evidence="5">AAA+ ATPase domain-containing protein</fullName>
    </recommendedName>
</protein>
<name>A0A523BA65_9CREN</name>
<feature type="coiled-coil region" evidence="4">
    <location>
        <begin position="602"/>
        <end position="667"/>
    </location>
</feature>
<dbReference type="SUPFAM" id="SSF52540">
    <property type="entry name" value="P-loop containing nucleoside triphosphate hydrolases"/>
    <property type="match status" value="2"/>
</dbReference>
<dbReference type="Pfam" id="PF05362">
    <property type="entry name" value="Lon_C"/>
    <property type="match status" value="1"/>
</dbReference>
<reference evidence="6 7" key="1">
    <citation type="journal article" date="2019" name="Nat. Microbiol.">
        <title>Expanding anaerobic alkane metabolism in the domain of Archaea.</title>
        <authorList>
            <person name="Wang Y."/>
            <person name="Wegener G."/>
            <person name="Hou J."/>
            <person name="Wang F."/>
            <person name="Xiao X."/>
        </authorList>
    </citation>
    <scope>NUCLEOTIDE SEQUENCE [LARGE SCALE GENOMIC DNA]</scope>
    <source>
        <strain evidence="6">WYZ-LMO11</strain>
    </source>
</reference>